<keyword evidence="2" id="KW-0472">Membrane</keyword>
<sequence>MAKLSCIALALLLQVAFTFTADSSNRIKSLNVKCGDADMLVDIEFNQPFNGIIFSKGYFARNECVYVKANPSKYSYEFTISYSGCGTTAGGSGISTTGARRSDGFLRSESDVAANGTRARREVAAGTNGSTISGAQGRSLGGYGMPGMGSGPEPFGDPYASMGNQDLSAGPGPGMQMGAPGGMGGGMGEMGGMGAGGNPYANLMGSGPQYQSGPNSAYSNQMPIYGAGQAGGYHGGAMPQMPAPQMPVQQPNMQQPSGVWNGGAPQGGQQVFSNNNQNQQFSQSSVRQQGNNARVSGSAFASSIPGGGQVVNQDQHDDQSSEQDIIDSTSSLDKNQPFSEDRTGGSSRFFENIIIIQYDANIQEVWDVAKALRCEWHDNYHKTVAYKPFQVDSLEVVPATFAGDNVGVWMTVQQGKGPYAPEVNGIVRIGEYLTLAIGIQDKTKKFDMRVVNCFASDGNRPAIQLVDEYGCVTRPKIMSDIAKVTNYGDQASVVAYAYFQAFKFPDSVDVHLECSVEICKFGCAKQCYNKMLGLGDGRSSGAAVASVSSDVRLGSVLGSRGQQGRKVDVSSSSFSDDSSDSSDSASSFRSSSASASGKNAGVLNVVSSMSKSKSGSSSSSDSVEDNVGSVSSRIRDSLSNGKLVIKMATSAPTSSAGAALYNAMGSDDDDEPITKATTKRTTHAKRVPSDDDDTAYRRKRDTSDKDSQQNVGMKRTIRVVAPGDLSFMEGNRNNTVVYSNAQRIGDDNAVCISPPSFVAGIVVLLALLVLTTLTAVILCMRLRSLDRVSNKLKDMDMEYIKHTM</sequence>
<feature type="region of interest" description="Disordered" evidence="1">
    <location>
        <begin position="662"/>
        <end position="712"/>
    </location>
</feature>
<name>A0A1D1UPT5_RAMVA</name>
<evidence type="ECO:0000256" key="1">
    <source>
        <dbReference type="SAM" id="MobiDB-lite"/>
    </source>
</evidence>
<feature type="region of interest" description="Disordered" evidence="1">
    <location>
        <begin position="116"/>
        <end position="138"/>
    </location>
</feature>
<feature type="compositionally biased region" description="Low complexity" evidence="1">
    <location>
        <begin position="570"/>
        <end position="596"/>
    </location>
</feature>
<feature type="compositionally biased region" description="Polar residues" evidence="1">
    <location>
        <begin position="127"/>
        <end position="136"/>
    </location>
</feature>
<dbReference type="PROSITE" id="PS51034">
    <property type="entry name" value="ZP_2"/>
    <property type="match status" value="1"/>
</dbReference>
<dbReference type="Proteomes" id="UP000186922">
    <property type="component" value="Unassembled WGS sequence"/>
</dbReference>
<protein>
    <recommendedName>
        <fullName evidence="4">ZP domain-containing protein</fullName>
    </recommendedName>
</protein>
<feature type="region of interest" description="Disordered" evidence="1">
    <location>
        <begin position="608"/>
        <end position="633"/>
    </location>
</feature>
<feature type="domain" description="ZP" evidence="4">
    <location>
        <begin position="289"/>
        <end position="534"/>
    </location>
</feature>
<evidence type="ECO:0000313" key="6">
    <source>
        <dbReference type="Proteomes" id="UP000186922"/>
    </source>
</evidence>
<evidence type="ECO:0000256" key="2">
    <source>
        <dbReference type="SAM" id="Phobius"/>
    </source>
</evidence>
<accession>A0A1D1UPT5</accession>
<dbReference type="Pfam" id="PF00100">
    <property type="entry name" value="Zona_pellucida"/>
    <property type="match status" value="1"/>
</dbReference>
<feature type="region of interest" description="Disordered" evidence="1">
    <location>
        <begin position="562"/>
        <end position="596"/>
    </location>
</feature>
<dbReference type="SMART" id="SM00241">
    <property type="entry name" value="ZP"/>
    <property type="match status" value="1"/>
</dbReference>
<dbReference type="PANTHER" id="PTHR46560">
    <property type="entry name" value="CYPHER, ISOFORM B"/>
    <property type="match status" value="1"/>
</dbReference>
<reference evidence="5 6" key="1">
    <citation type="journal article" date="2016" name="Nat. Commun.">
        <title>Extremotolerant tardigrade genome and improved radiotolerance of human cultured cells by tardigrade-unique protein.</title>
        <authorList>
            <person name="Hashimoto T."/>
            <person name="Horikawa D.D."/>
            <person name="Saito Y."/>
            <person name="Kuwahara H."/>
            <person name="Kozuka-Hata H."/>
            <person name="Shin-I T."/>
            <person name="Minakuchi Y."/>
            <person name="Ohishi K."/>
            <person name="Motoyama A."/>
            <person name="Aizu T."/>
            <person name="Enomoto A."/>
            <person name="Kondo K."/>
            <person name="Tanaka S."/>
            <person name="Hara Y."/>
            <person name="Koshikawa S."/>
            <person name="Sagara H."/>
            <person name="Miura T."/>
            <person name="Yokobori S."/>
            <person name="Miyagawa K."/>
            <person name="Suzuki Y."/>
            <person name="Kubo T."/>
            <person name="Oyama M."/>
            <person name="Kohara Y."/>
            <person name="Fujiyama A."/>
            <person name="Arakawa K."/>
            <person name="Katayama T."/>
            <person name="Toyoda A."/>
            <person name="Kunieda T."/>
        </authorList>
    </citation>
    <scope>NUCLEOTIDE SEQUENCE [LARGE SCALE GENOMIC DNA]</scope>
    <source>
        <strain evidence="5 6">YOKOZUNA-1</strain>
    </source>
</reference>
<feature type="compositionally biased region" description="Low complexity" evidence="1">
    <location>
        <begin position="608"/>
        <end position="632"/>
    </location>
</feature>
<dbReference type="PANTHER" id="PTHR46560:SF5">
    <property type="entry name" value="CYPHER, ISOFORM B"/>
    <property type="match status" value="1"/>
</dbReference>
<feature type="compositionally biased region" description="Low complexity" evidence="1">
    <location>
        <begin position="267"/>
        <end position="289"/>
    </location>
</feature>
<proteinExistence type="predicted"/>
<dbReference type="InterPro" id="IPR055355">
    <property type="entry name" value="ZP-C"/>
</dbReference>
<evidence type="ECO:0000259" key="4">
    <source>
        <dbReference type="PROSITE" id="PS51034"/>
    </source>
</evidence>
<dbReference type="EMBL" id="BDGG01000001">
    <property type="protein sequence ID" value="GAU90530.1"/>
    <property type="molecule type" value="Genomic_DNA"/>
</dbReference>
<keyword evidence="2" id="KW-1133">Transmembrane helix</keyword>
<evidence type="ECO:0000256" key="3">
    <source>
        <dbReference type="SAM" id="SignalP"/>
    </source>
</evidence>
<dbReference type="OrthoDB" id="10062424at2759"/>
<gene>
    <name evidence="5" type="primary">RvY_02936-1</name>
    <name evidence="5" type="synonym">RvY_02936.1</name>
    <name evidence="5" type="ORF">RvY_02936</name>
</gene>
<keyword evidence="2" id="KW-0812">Transmembrane</keyword>
<feature type="chain" id="PRO_5008897463" description="ZP domain-containing protein" evidence="3">
    <location>
        <begin position="21"/>
        <end position="804"/>
    </location>
</feature>
<keyword evidence="6" id="KW-1185">Reference proteome</keyword>
<feature type="region of interest" description="Disordered" evidence="1">
    <location>
        <begin position="248"/>
        <end position="344"/>
    </location>
</feature>
<evidence type="ECO:0000313" key="5">
    <source>
        <dbReference type="EMBL" id="GAU90530.1"/>
    </source>
</evidence>
<comment type="caution">
    <text evidence="5">The sequence shown here is derived from an EMBL/GenBank/DDBJ whole genome shotgun (WGS) entry which is preliminary data.</text>
</comment>
<organism evidence="5 6">
    <name type="scientific">Ramazzottius varieornatus</name>
    <name type="common">Water bear</name>
    <name type="synonym">Tardigrade</name>
    <dbReference type="NCBI Taxonomy" id="947166"/>
    <lineage>
        <taxon>Eukaryota</taxon>
        <taxon>Metazoa</taxon>
        <taxon>Ecdysozoa</taxon>
        <taxon>Tardigrada</taxon>
        <taxon>Eutardigrada</taxon>
        <taxon>Parachela</taxon>
        <taxon>Hypsibioidea</taxon>
        <taxon>Ramazzottiidae</taxon>
        <taxon>Ramazzottius</taxon>
    </lineage>
</organism>
<feature type="transmembrane region" description="Helical" evidence="2">
    <location>
        <begin position="757"/>
        <end position="780"/>
    </location>
</feature>
<dbReference type="InterPro" id="IPR001507">
    <property type="entry name" value="ZP_dom"/>
</dbReference>
<keyword evidence="3" id="KW-0732">Signal</keyword>
<feature type="compositionally biased region" description="Basic residues" evidence="1">
    <location>
        <begin position="677"/>
        <end position="686"/>
    </location>
</feature>
<feature type="signal peptide" evidence="3">
    <location>
        <begin position="1"/>
        <end position="20"/>
    </location>
</feature>
<dbReference type="AlphaFoldDB" id="A0A1D1UPT5"/>
<feature type="compositionally biased region" description="Polar residues" evidence="1">
    <location>
        <begin position="290"/>
        <end position="301"/>
    </location>
</feature>